<reference evidence="1" key="1">
    <citation type="submission" date="2023-08" db="EMBL/GenBank/DDBJ databases">
        <title>A de novo genome assembly of Solanum verrucosum Schlechtendal, a Mexican diploid species geographically isolated from the other diploid A-genome species in potato relatives.</title>
        <authorList>
            <person name="Hosaka K."/>
        </authorList>
    </citation>
    <scope>NUCLEOTIDE SEQUENCE</scope>
    <source>
        <tissue evidence="1">Young leaves</tissue>
    </source>
</reference>
<evidence type="ECO:0000313" key="2">
    <source>
        <dbReference type="Proteomes" id="UP001234989"/>
    </source>
</evidence>
<sequence length="73" mass="8245">TLHPMEPPYRSPSVYATSHVRVLPEQPELEKSEFMILLFLSQLTVLKKEAAKFAAQEVDLAAPKFIVMSPFSL</sequence>
<dbReference type="EMBL" id="CP133620">
    <property type="protein sequence ID" value="WMV46790.1"/>
    <property type="molecule type" value="Genomic_DNA"/>
</dbReference>
<dbReference type="AlphaFoldDB" id="A0AAF0ZRF3"/>
<dbReference type="Proteomes" id="UP001234989">
    <property type="component" value="Chromosome 9"/>
</dbReference>
<accession>A0AAF0ZRF3</accession>
<gene>
    <name evidence="1" type="ORF">MTR67_040175</name>
</gene>
<proteinExistence type="predicted"/>
<evidence type="ECO:0000313" key="1">
    <source>
        <dbReference type="EMBL" id="WMV46790.1"/>
    </source>
</evidence>
<feature type="non-terminal residue" evidence="1">
    <location>
        <position position="1"/>
    </location>
</feature>
<protein>
    <submittedName>
        <fullName evidence="1">Uncharacterized protein</fullName>
    </submittedName>
</protein>
<keyword evidence="2" id="KW-1185">Reference proteome</keyword>
<name>A0AAF0ZRF3_SOLVR</name>
<organism evidence="1 2">
    <name type="scientific">Solanum verrucosum</name>
    <dbReference type="NCBI Taxonomy" id="315347"/>
    <lineage>
        <taxon>Eukaryota</taxon>
        <taxon>Viridiplantae</taxon>
        <taxon>Streptophyta</taxon>
        <taxon>Embryophyta</taxon>
        <taxon>Tracheophyta</taxon>
        <taxon>Spermatophyta</taxon>
        <taxon>Magnoliopsida</taxon>
        <taxon>eudicotyledons</taxon>
        <taxon>Gunneridae</taxon>
        <taxon>Pentapetalae</taxon>
        <taxon>asterids</taxon>
        <taxon>lamiids</taxon>
        <taxon>Solanales</taxon>
        <taxon>Solanaceae</taxon>
        <taxon>Solanoideae</taxon>
        <taxon>Solaneae</taxon>
        <taxon>Solanum</taxon>
    </lineage>
</organism>